<feature type="compositionally biased region" description="Low complexity" evidence="1">
    <location>
        <begin position="777"/>
        <end position="814"/>
    </location>
</feature>
<keyword evidence="2" id="KW-0472">Membrane</keyword>
<keyword evidence="4" id="KW-1185">Reference proteome</keyword>
<feature type="transmembrane region" description="Helical" evidence="2">
    <location>
        <begin position="548"/>
        <end position="568"/>
    </location>
</feature>
<dbReference type="InterPro" id="IPR050250">
    <property type="entry name" value="Macrolide_Exporter_MacB"/>
</dbReference>
<comment type="caution">
    <text evidence="3">The sequence shown here is derived from an EMBL/GenBank/DDBJ whole genome shotgun (WGS) entry which is preliminary data.</text>
</comment>
<keyword evidence="2" id="KW-0812">Transmembrane</keyword>
<feature type="region of interest" description="Disordered" evidence="1">
    <location>
        <begin position="777"/>
        <end position="820"/>
    </location>
</feature>
<organism evidence="3 4">
    <name type="scientific">Sphaerisporangium corydalis</name>
    <dbReference type="NCBI Taxonomy" id="1441875"/>
    <lineage>
        <taxon>Bacteria</taxon>
        <taxon>Bacillati</taxon>
        <taxon>Actinomycetota</taxon>
        <taxon>Actinomycetes</taxon>
        <taxon>Streptosporangiales</taxon>
        <taxon>Streptosporangiaceae</taxon>
        <taxon>Sphaerisporangium</taxon>
    </lineage>
</organism>
<keyword evidence="2" id="KW-1133">Transmembrane helix</keyword>
<feature type="region of interest" description="Disordered" evidence="1">
    <location>
        <begin position="132"/>
        <end position="164"/>
    </location>
</feature>
<feature type="transmembrane region" description="Helical" evidence="2">
    <location>
        <begin position="461"/>
        <end position="480"/>
    </location>
</feature>
<feature type="compositionally biased region" description="Polar residues" evidence="1">
    <location>
        <begin position="939"/>
        <end position="948"/>
    </location>
</feature>
<accession>A0ABV9EKJ9</accession>
<sequence length="1148" mass="116033">MLRLLARRARVQWPLLAALLAVAMVGPALLGTCALLVTRTAEQALEAAVSRAAPKDVDVTAYTVTVRGPDARSVAEDTRGVLVSALAPFAATTATRASSAFRSLPAALAGTDGVQAETYLSGVENLPARTQLTTGHWPRPAPGDTRPAAEPIERPAKRSATEPAARAAASLEAVVFESTARVLGLAVGSRVRIGPELSSQGAPAVDVTVVGVVRPLPSSGWDRDPLAAAGYDLSYQDGRSTGPVHAYGPFVVDLADLLAGGSTIDRMEITAHPDLSAPDLRDLDTAAGAVLGADHRLARVLGDRVKIERVASGLPQTLLSGHDQQEVTAATVLAVAVLGSVLTATALALAGRLTAGVRADETALLTALGFSRGRLAAASAAEAGTLAVLAAALAIPASSALHAGLTHLPPMARAGLAADPSVTGVQVLTVAGGALALAALLVVLAVRPAPEAGERRHRRELLARSGADLLLVAFAAAGWWQLHAQPTGSGSRADVVRVLAPTLLLTAGAALALRIVLPALRGADRLARRARGLVLPLAAFEAARRPQAVAAGLLIGLACAAGTFGIAFDATWQRSQHDQADLSVGTDLALTLTIPPVAGQGAIVSAATGGVVSPAIDRGVAVGQWLGIGGDAPRLVAVDTTHADALLRGRLPAGRDWTKVGAALAPPTRATGVAVPAGAALTLTGTASGATPLTVTPRLLLQDDTGLRTPCIGAPVLLDGKAHPLPACATADGLRLVAVSLPIAGHTTAPESRGIGDPYIADEPLPTGDSHIAVTLTVPTTPPSSSRPEAPASASAGTVPGSSWTATSAAPAPGQLADPAVALTRTPTGTRLRMTTTVSFKGPPDAARNLIATGFPVPGPVPVAVSARFADEVGARPGRQLSLTLGTTAVPITVTEVLPTVPSAPGAAAILADLDTLSRALVVSGNLDFPTDAWWVGHPTQNRPNQGDPTRGDRTQGDPAQGDPAQGDATQGDATQGDAAARATALHLGTVTTRAAETARLTDGPLRAGLPAALRLLVPASVLLLLAGVVLHVTFDLQVRALEVARLRGLGMLRREIRTVLLGQHIGVLLPLLAAGAAVGALATRVVAPLLVRSDTGAVPVPAALPSWPWATEAALLILLPAGCALAVAAVVAVQARRADVAHLRVAS</sequence>
<evidence type="ECO:0000313" key="4">
    <source>
        <dbReference type="Proteomes" id="UP001595891"/>
    </source>
</evidence>
<feature type="transmembrane region" description="Helical" evidence="2">
    <location>
        <begin position="500"/>
        <end position="520"/>
    </location>
</feature>
<evidence type="ECO:0000256" key="2">
    <source>
        <dbReference type="SAM" id="Phobius"/>
    </source>
</evidence>
<feature type="region of interest" description="Disordered" evidence="1">
    <location>
        <begin position="933"/>
        <end position="979"/>
    </location>
</feature>
<feature type="transmembrane region" description="Helical" evidence="2">
    <location>
        <begin position="1114"/>
        <end position="1134"/>
    </location>
</feature>
<feature type="compositionally biased region" description="Low complexity" evidence="1">
    <location>
        <begin position="965"/>
        <end position="979"/>
    </location>
</feature>
<evidence type="ECO:0000256" key="1">
    <source>
        <dbReference type="SAM" id="MobiDB-lite"/>
    </source>
</evidence>
<feature type="transmembrane region" description="Helical" evidence="2">
    <location>
        <begin position="383"/>
        <end position="405"/>
    </location>
</feature>
<dbReference type="EMBL" id="JBHSFN010000019">
    <property type="protein sequence ID" value="MFC4589983.1"/>
    <property type="molecule type" value="Genomic_DNA"/>
</dbReference>
<proteinExistence type="predicted"/>
<feature type="transmembrane region" description="Helical" evidence="2">
    <location>
        <begin position="1060"/>
        <end position="1083"/>
    </location>
</feature>
<dbReference type="PANTHER" id="PTHR30572:SF4">
    <property type="entry name" value="ABC TRANSPORTER PERMEASE YTRF"/>
    <property type="match status" value="1"/>
</dbReference>
<name>A0ABV9EKJ9_9ACTN</name>
<feature type="transmembrane region" description="Helical" evidence="2">
    <location>
        <begin position="1016"/>
        <end position="1039"/>
    </location>
</feature>
<evidence type="ECO:0000313" key="3">
    <source>
        <dbReference type="EMBL" id="MFC4589983.1"/>
    </source>
</evidence>
<gene>
    <name evidence="3" type="ORF">ACFO8L_28100</name>
</gene>
<protein>
    <submittedName>
        <fullName evidence="3">Permease</fullName>
    </submittedName>
</protein>
<dbReference type="Proteomes" id="UP001595891">
    <property type="component" value="Unassembled WGS sequence"/>
</dbReference>
<feature type="compositionally biased region" description="Basic and acidic residues" evidence="1">
    <location>
        <begin position="151"/>
        <end position="160"/>
    </location>
</feature>
<reference evidence="4" key="1">
    <citation type="journal article" date="2019" name="Int. J. Syst. Evol. Microbiol.">
        <title>The Global Catalogue of Microorganisms (GCM) 10K type strain sequencing project: providing services to taxonomists for standard genome sequencing and annotation.</title>
        <authorList>
            <consortium name="The Broad Institute Genomics Platform"/>
            <consortium name="The Broad Institute Genome Sequencing Center for Infectious Disease"/>
            <person name="Wu L."/>
            <person name="Ma J."/>
        </authorList>
    </citation>
    <scope>NUCLEOTIDE SEQUENCE [LARGE SCALE GENOMIC DNA]</scope>
    <source>
        <strain evidence="4">CCUG 49560</strain>
    </source>
</reference>
<feature type="transmembrane region" description="Helical" evidence="2">
    <location>
        <begin position="327"/>
        <end position="350"/>
    </location>
</feature>
<dbReference type="PANTHER" id="PTHR30572">
    <property type="entry name" value="MEMBRANE COMPONENT OF TRANSPORTER-RELATED"/>
    <property type="match status" value="1"/>
</dbReference>
<dbReference type="RefSeq" id="WP_262845288.1">
    <property type="nucleotide sequence ID" value="NZ_JANZYP010000038.1"/>
</dbReference>
<feature type="transmembrane region" description="Helical" evidence="2">
    <location>
        <begin position="425"/>
        <end position="449"/>
    </location>
</feature>